<evidence type="ECO:0000313" key="4">
    <source>
        <dbReference type="Proteomes" id="UP000187406"/>
    </source>
</evidence>
<sequence>MVVKQRETDCFFHPLKKQTPTKFDMNNLIFALLSSFFFLHASSAHSVYGLLGVHPLDEEYFSSEVIQCKDGSKSFTLDRLNDNFCDCLDGTDEPGTSACPAAKFYCRNVGSMPQFIYSSRINDRLCDCCDGSDEYDGSVRCPNNCVMGGNVEYQTESYVSANNGVNAKGTKKGHHLDGLTQQDLKSLMSVIIPQWALIIFLVLLWICHHRVRSKRRRR</sequence>
<dbReference type="PANTHER" id="PTHR12630">
    <property type="entry name" value="N-LINKED OLIGOSACCHARIDE PROCESSING"/>
    <property type="match status" value="1"/>
</dbReference>
<dbReference type="PANTHER" id="PTHR12630:SF17">
    <property type="entry name" value="EXPRESSED PROTEIN"/>
    <property type="match status" value="1"/>
</dbReference>
<accession>A0A1Q3C6S2</accession>
<keyword evidence="4" id="KW-1185">Reference proteome</keyword>
<dbReference type="AlphaFoldDB" id="A0A1Q3C6S2"/>
<feature type="domain" description="Glucosidase II beta subunit N-terminal" evidence="2">
    <location>
        <begin position="43"/>
        <end position="157"/>
    </location>
</feature>
<dbReference type="Pfam" id="PF12999">
    <property type="entry name" value="PRKCSH-like"/>
    <property type="match status" value="1"/>
</dbReference>
<organism evidence="3 4">
    <name type="scientific">Cephalotus follicularis</name>
    <name type="common">Albany pitcher plant</name>
    <dbReference type="NCBI Taxonomy" id="3775"/>
    <lineage>
        <taxon>Eukaryota</taxon>
        <taxon>Viridiplantae</taxon>
        <taxon>Streptophyta</taxon>
        <taxon>Embryophyta</taxon>
        <taxon>Tracheophyta</taxon>
        <taxon>Spermatophyta</taxon>
        <taxon>Magnoliopsida</taxon>
        <taxon>eudicotyledons</taxon>
        <taxon>Gunneridae</taxon>
        <taxon>Pentapetalae</taxon>
        <taxon>rosids</taxon>
        <taxon>fabids</taxon>
        <taxon>Oxalidales</taxon>
        <taxon>Cephalotaceae</taxon>
        <taxon>Cephalotus</taxon>
    </lineage>
</organism>
<dbReference type="InterPro" id="IPR039794">
    <property type="entry name" value="Gtb1-like"/>
</dbReference>
<dbReference type="InterPro" id="IPR028146">
    <property type="entry name" value="PRKCSH_N"/>
</dbReference>
<evidence type="ECO:0000256" key="1">
    <source>
        <dbReference type="SAM" id="Phobius"/>
    </source>
</evidence>
<keyword evidence="1" id="KW-0472">Membrane</keyword>
<dbReference type="FunCoup" id="A0A1Q3C6S2">
    <property type="interactions" value="1187"/>
</dbReference>
<keyword evidence="1" id="KW-1133">Transmembrane helix</keyword>
<dbReference type="Proteomes" id="UP000187406">
    <property type="component" value="Unassembled WGS sequence"/>
</dbReference>
<dbReference type="OrthoDB" id="28322at2759"/>
<dbReference type="EMBL" id="BDDD01001437">
    <property type="protein sequence ID" value="GAV75977.1"/>
    <property type="molecule type" value="Genomic_DNA"/>
</dbReference>
<reference evidence="4" key="1">
    <citation type="submission" date="2016-04" db="EMBL/GenBank/DDBJ databases">
        <title>Cephalotus genome sequencing.</title>
        <authorList>
            <person name="Fukushima K."/>
            <person name="Hasebe M."/>
            <person name="Fang X."/>
        </authorList>
    </citation>
    <scope>NUCLEOTIDE SEQUENCE [LARGE SCALE GENOMIC DNA]</scope>
    <source>
        <strain evidence="4">cv. St1</strain>
    </source>
</reference>
<keyword evidence="1" id="KW-0812">Transmembrane</keyword>
<comment type="caution">
    <text evidence="3">The sequence shown here is derived from an EMBL/GenBank/DDBJ whole genome shotgun (WGS) entry which is preliminary data.</text>
</comment>
<evidence type="ECO:0000259" key="2">
    <source>
        <dbReference type="Pfam" id="PF12999"/>
    </source>
</evidence>
<dbReference type="InParanoid" id="A0A1Q3C6S2"/>
<gene>
    <name evidence="3" type="ORF">CFOL_v3_19453</name>
</gene>
<evidence type="ECO:0000313" key="3">
    <source>
        <dbReference type="EMBL" id="GAV75977.1"/>
    </source>
</evidence>
<dbReference type="STRING" id="3775.A0A1Q3C6S2"/>
<dbReference type="GO" id="GO:0017177">
    <property type="term" value="C:glucosidase II complex"/>
    <property type="evidence" value="ECO:0007669"/>
    <property type="project" value="TreeGrafter"/>
</dbReference>
<feature type="transmembrane region" description="Helical" evidence="1">
    <location>
        <begin position="187"/>
        <end position="208"/>
    </location>
</feature>
<dbReference type="GO" id="GO:0006491">
    <property type="term" value="P:N-glycan processing"/>
    <property type="evidence" value="ECO:0007669"/>
    <property type="project" value="TreeGrafter"/>
</dbReference>
<protein>
    <submittedName>
        <fullName evidence="3">PRKCSH-like domain-containing protein</fullName>
    </submittedName>
</protein>
<proteinExistence type="predicted"/>
<name>A0A1Q3C6S2_CEPFO</name>